<protein>
    <recommendedName>
        <fullName evidence="2">DNA-3-methyladenine glycosylase II</fullName>
        <ecNumber evidence="2">3.2.2.21</ecNumber>
    </recommendedName>
</protein>
<dbReference type="EMBL" id="JAOVQM010000002">
    <property type="protein sequence ID" value="MCV2231986.1"/>
    <property type="molecule type" value="Genomic_DNA"/>
</dbReference>
<evidence type="ECO:0000313" key="6">
    <source>
        <dbReference type="EMBL" id="MCV2231986.1"/>
    </source>
</evidence>
<dbReference type="InterPro" id="IPR011257">
    <property type="entry name" value="DNA_glycosylase"/>
</dbReference>
<dbReference type="SUPFAM" id="SSF48150">
    <property type="entry name" value="DNA-glycosylase"/>
    <property type="match status" value="1"/>
</dbReference>
<dbReference type="Gene3D" id="1.10.340.30">
    <property type="entry name" value="Hypothetical protein, domain 2"/>
    <property type="match status" value="1"/>
</dbReference>
<sequence>MSVFEYDVEALEYLKKKDKKLAQIIDQIGPIQRGINPDLFESLVSSIVAQQISGKAFETVYARLKQKTDITPQGILNLTTEDIQTCGMSLKKVGYIQGAAAYFSQTDIDVLRHMTDEALINHLIELKGIGRWTAEMLLIFSLNRMNILSKKDLAIRRGISMLYHHPQITDALLEKYHKRYSPYASVASLYLWEISSGRYGHVDHQK</sequence>
<comment type="caution">
    <text evidence="6">The sequence shown here is derived from an EMBL/GenBank/DDBJ whole genome shotgun (WGS) entry which is preliminary data.</text>
</comment>
<organism evidence="6 7">
    <name type="scientific">Paracholeplasma manati</name>
    <dbReference type="NCBI Taxonomy" id="591373"/>
    <lineage>
        <taxon>Bacteria</taxon>
        <taxon>Bacillati</taxon>
        <taxon>Mycoplasmatota</taxon>
        <taxon>Mollicutes</taxon>
        <taxon>Acholeplasmatales</taxon>
        <taxon>Acholeplasmataceae</taxon>
        <taxon>Paracholeplasma</taxon>
    </lineage>
</organism>
<dbReference type="CDD" id="cd00056">
    <property type="entry name" value="ENDO3c"/>
    <property type="match status" value="1"/>
</dbReference>
<evidence type="ECO:0000256" key="2">
    <source>
        <dbReference type="ARBA" id="ARBA00012000"/>
    </source>
</evidence>
<evidence type="ECO:0000256" key="1">
    <source>
        <dbReference type="ARBA" id="ARBA00000086"/>
    </source>
</evidence>
<keyword evidence="7" id="KW-1185">Reference proteome</keyword>
<dbReference type="Gene3D" id="1.10.1670.40">
    <property type="match status" value="1"/>
</dbReference>
<dbReference type="RefSeq" id="WP_263608141.1">
    <property type="nucleotide sequence ID" value="NZ_JAOVQM010000002.1"/>
</dbReference>
<dbReference type="SMART" id="SM00478">
    <property type="entry name" value="ENDO3c"/>
    <property type="match status" value="1"/>
</dbReference>
<proteinExistence type="predicted"/>
<dbReference type="Proteomes" id="UP001177160">
    <property type="component" value="Unassembled WGS sequence"/>
</dbReference>
<dbReference type="InterPro" id="IPR003265">
    <property type="entry name" value="HhH-GPD_domain"/>
</dbReference>
<dbReference type="InterPro" id="IPR051912">
    <property type="entry name" value="Alkylbase_DNA_Glycosylase/TA"/>
</dbReference>
<feature type="domain" description="HhH-GPD" evidence="5">
    <location>
        <begin position="48"/>
        <end position="199"/>
    </location>
</feature>
<comment type="catalytic activity">
    <reaction evidence="1">
        <text>Hydrolysis of alkylated DNA, releasing 3-methyladenine, 3-methylguanine, 7-methylguanine and 7-methyladenine.</text>
        <dbReference type="EC" id="3.2.2.21"/>
    </reaction>
</comment>
<keyword evidence="4" id="KW-0234">DNA repair</keyword>
<dbReference type="Pfam" id="PF00730">
    <property type="entry name" value="HhH-GPD"/>
    <property type="match status" value="1"/>
</dbReference>
<evidence type="ECO:0000259" key="5">
    <source>
        <dbReference type="SMART" id="SM00478"/>
    </source>
</evidence>
<accession>A0ABT2Y5G7</accession>
<gene>
    <name evidence="6" type="ORF">N7548_04005</name>
</gene>
<evidence type="ECO:0000256" key="4">
    <source>
        <dbReference type="ARBA" id="ARBA00023204"/>
    </source>
</evidence>
<reference evidence="6" key="1">
    <citation type="submission" date="2022-09" db="EMBL/GenBank/DDBJ databases">
        <title>Novel Mycoplasma species identified in domestic and wild animals.</title>
        <authorList>
            <person name="Volokhov D.V."/>
            <person name="Furtak V.A."/>
            <person name="Zagorodnyaya T.A."/>
        </authorList>
    </citation>
    <scope>NUCLEOTIDE SEQUENCE</scope>
    <source>
        <strain evidence="6">Oakley</strain>
    </source>
</reference>
<evidence type="ECO:0000313" key="7">
    <source>
        <dbReference type="Proteomes" id="UP001177160"/>
    </source>
</evidence>
<dbReference type="PANTHER" id="PTHR43003:SF5">
    <property type="entry name" value="DNA-3-METHYLADENINE GLYCOSYLASE"/>
    <property type="match status" value="1"/>
</dbReference>
<dbReference type="EC" id="3.2.2.21" evidence="2"/>
<name>A0ABT2Y5G7_9MOLU</name>
<keyword evidence="3" id="KW-0227">DNA damage</keyword>
<dbReference type="PANTHER" id="PTHR43003">
    <property type="entry name" value="DNA-3-METHYLADENINE GLYCOSYLASE"/>
    <property type="match status" value="1"/>
</dbReference>
<evidence type="ECO:0000256" key="3">
    <source>
        <dbReference type="ARBA" id="ARBA00022763"/>
    </source>
</evidence>